<keyword evidence="2" id="KW-1185">Reference proteome</keyword>
<dbReference type="Proteomes" id="UP001348805">
    <property type="component" value="Segment"/>
</dbReference>
<evidence type="ECO:0000313" key="1">
    <source>
        <dbReference type="EMBL" id="WQJ51171.1"/>
    </source>
</evidence>
<evidence type="ECO:0000313" key="2">
    <source>
        <dbReference type="Proteomes" id="UP001348805"/>
    </source>
</evidence>
<accession>A0ABZ0Z227</accession>
<dbReference type="EMBL" id="OR769219">
    <property type="protein sequence ID" value="WQJ51171.1"/>
    <property type="molecule type" value="Genomic_DNA"/>
</dbReference>
<proteinExistence type="predicted"/>
<organism evidence="1 2">
    <name type="scientific">phage Lak_Megaphage_RVC_AP3_GC26</name>
    <dbReference type="NCBI Taxonomy" id="3109225"/>
    <lineage>
        <taxon>Viruses</taxon>
        <taxon>Duplodnaviria</taxon>
        <taxon>Heunggongvirae</taxon>
        <taxon>Uroviricota</taxon>
        <taxon>Caudoviricetes</taxon>
        <taxon>Caudoviricetes code 15 clade</taxon>
    </lineage>
</organism>
<reference evidence="1 2" key="1">
    <citation type="submission" date="2023-11" db="EMBL/GenBank/DDBJ databases">
        <authorList>
            <person name="Cook R."/>
            <person name="Crisci M."/>
            <person name="Pye H."/>
            <person name="Adriaenssens E."/>
            <person name="Santini J."/>
        </authorList>
    </citation>
    <scope>NUCLEOTIDE SEQUENCE [LARGE SCALE GENOMIC DNA]</scope>
    <source>
        <strain evidence="1">Lak_Megaphage_RVC_AP3_GC26</strain>
    </source>
</reference>
<sequence>MKHVDFNLSVILNKLGFDEYTEDLYLKTPVGIKAVKGDPKNPTAERVWHTGDLEPHNSDWGIIYPSANWIPAPTVFEVIDWFEKYMGFIIQPTYNKENKEWSYVIIPVSSVANQLWEKHVNEGESYLPFNTLENCFSGAIRYICNIADNEKWTDILNNYIKNIG</sequence>
<protein>
    <submittedName>
        <fullName evidence="1">Uncharacterized protein</fullName>
    </submittedName>
</protein>
<name>A0ABZ0Z227_9CAUD</name>